<comment type="caution">
    <text evidence="4">The sequence shown here is derived from an EMBL/GenBank/DDBJ whole genome shotgun (WGS) entry which is preliminary data.</text>
</comment>
<feature type="compositionally biased region" description="Low complexity" evidence="1">
    <location>
        <begin position="1429"/>
        <end position="1440"/>
    </location>
</feature>
<feature type="region of interest" description="Disordered" evidence="1">
    <location>
        <begin position="237"/>
        <end position="264"/>
    </location>
</feature>
<feature type="compositionally biased region" description="Pro residues" evidence="1">
    <location>
        <begin position="280"/>
        <end position="296"/>
    </location>
</feature>
<evidence type="ECO:0000256" key="3">
    <source>
        <dbReference type="SAM" id="SignalP"/>
    </source>
</evidence>
<feature type="region of interest" description="Disordered" evidence="1">
    <location>
        <begin position="1723"/>
        <end position="1787"/>
    </location>
</feature>
<feature type="compositionally biased region" description="Low complexity" evidence="1">
    <location>
        <begin position="814"/>
        <end position="829"/>
    </location>
</feature>
<keyword evidence="2" id="KW-0812">Transmembrane</keyword>
<feature type="region of interest" description="Disordered" evidence="1">
    <location>
        <begin position="1410"/>
        <end position="1440"/>
    </location>
</feature>
<feature type="compositionally biased region" description="Pro residues" evidence="1">
    <location>
        <begin position="247"/>
        <end position="262"/>
    </location>
</feature>
<evidence type="ECO:0000256" key="2">
    <source>
        <dbReference type="SAM" id="Phobius"/>
    </source>
</evidence>
<dbReference type="PANTHER" id="PTHR24216:SF65">
    <property type="entry name" value="PAXILLIN-LIKE PROTEIN 1"/>
    <property type="match status" value="1"/>
</dbReference>
<feature type="region of interest" description="Disordered" evidence="1">
    <location>
        <begin position="277"/>
        <end position="302"/>
    </location>
</feature>
<feature type="region of interest" description="Disordered" evidence="1">
    <location>
        <begin position="2610"/>
        <end position="2687"/>
    </location>
</feature>
<feature type="compositionally biased region" description="Low complexity" evidence="1">
    <location>
        <begin position="2494"/>
        <end position="2511"/>
    </location>
</feature>
<feature type="region of interest" description="Disordered" evidence="1">
    <location>
        <begin position="2849"/>
        <end position="2885"/>
    </location>
</feature>
<organism evidence="4 5">
    <name type="scientific">Edaphochlamys debaryana</name>
    <dbReference type="NCBI Taxonomy" id="47281"/>
    <lineage>
        <taxon>Eukaryota</taxon>
        <taxon>Viridiplantae</taxon>
        <taxon>Chlorophyta</taxon>
        <taxon>core chlorophytes</taxon>
        <taxon>Chlorophyceae</taxon>
        <taxon>CS clade</taxon>
        <taxon>Chlamydomonadales</taxon>
        <taxon>Chlamydomonadales incertae sedis</taxon>
        <taxon>Edaphochlamys</taxon>
    </lineage>
</organism>
<feature type="chain" id="PRO_5032945777" evidence="3">
    <location>
        <begin position="24"/>
        <end position="3508"/>
    </location>
</feature>
<feature type="region of interest" description="Disordered" evidence="1">
    <location>
        <begin position="2564"/>
        <end position="2588"/>
    </location>
</feature>
<keyword evidence="2" id="KW-1133">Transmembrane helix</keyword>
<feature type="compositionally biased region" description="Low complexity" evidence="1">
    <location>
        <begin position="1752"/>
        <end position="1776"/>
    </location>
</feature>
<keyword evidence="5" id="KW-1185">Reference proteome</keyword>
<sequence>MRRGRSLASTTAALNVEVLLSLALTATEPGRRLISVLEGGGAQVDVVFRQPLEWAQGTAALVVPGLHLAYLSPAVLAAAGPTAQRDALTSLKELLFHGGHIILTAPLDPRHLTDLADLATALTNTSLVCAGEALAGEALGPSDATADAPAGFSQRMLPDVPGQVLPLSCNFPDDTVVHYRSRDGRYPTVLEWPRPLGASMSRGSLWMLGFTFDSDSQPWNNLVLDIMDVAGTTLTTGLVYPSSNRRSPPPRPPTRIRPPPPAWSSWSAASDASWWTLISSPPPPPPRAAAPPPPPAASQRPCPAAKLVHGQYGTPDTWYRNDRPLLHCSHELNVQLVVPQCLDAAVAYWDAETGTQRLSPTDYSANCSSPCLTDVSDMYFMHGTTESQAVYDSSAAGCPAVNRTRRCSDGEFSAWTVAGAQYRTDPCDGMCRDDMYDIGARFLPGQTQVRMFFSSQYVPYGGTCASVAVGRVRTCSPGGQQSWSAWSTGPDHTECYVQCPPPADGEVVSSYGPSANVLGLGAVLNRTMYGSRVADESGLCPSKVLQRTCGEPKCTRIRHETPLQRLAQHYGEVRLSWLPSAPWAALDPDYPHTACHASCRAPDGRFVPHGTSYSYLMYATGADLASLPKEAPKPPGPSSSTKHSPPPAQATAAARSPPPPPPLVRPPPPAPPPLIRSPPPPQPWYLNFGRRSLEGTEGEESGMVAEHTDTEQRKAAAWRRRHLATAARLAARRRRSAIGVTNADGGAAEARRSLHAAMRRASSRKAVRQGADVQTRTQDHHALYDMSMLSLAMLYDVNNTDLEPAPSPAPSPSSNPGAPASKAAANTPSEASQSPATPAKARRQRQHKAGGGGETEPDRAHFWFFGDYDYDSEGDYGGNGDYGWVDYLSTGDNEWGSGDYGDYEDDGLSWGDVFGLVSELTDWFDETFWGDYEDSSSSPGSDLWSLSDWWSSVFGGTPSSDFGTSASYYKGSCYAKSVNVYSVCLDGKLSSQWLDAGGTMQRNLTGLSAVCKQACGGSSAVTGQDRWYRYYYTAREADSRYDTYDTCAYKKDYRSCHAVSPPNGTTATSVGPMPAAASPWLMFDSMAQEAASNGSEPRYAVCGKTCAPDCAQSMVADGRPDPACNYRSCCFDGADYEVWMVDRVTTAQRLALLNTDDAVQEAVRQLSEVCNLQKAYDRDRSFGDDLQRLLVVAACRLQLSLYGGSDVTGIAVPSITLDTRSEFASSVQQGLALLRQLEDAMDAAAASAESHTQLLQQYFHRNADDPTNWAALQPTAHGSALSEGDSALQARLDAVVGATRKSDLMSLVLQKETRDNLQMLAATDLQVEQVRGRRGVAEAGAEAAGHAKMLRNRVLRSPLLQEALLTSPSGLLLLAAGKQLPDARGSSSFAIMEEWARGDVTLYRLPAAGSAGSGSGSSLTAVTGPLPPSANASRGAHANANGSSAAATQYAHFISLRMGRDNATGQNVFVLRGLPASGRTASPVERAAIKEGDGVDYVGSHMVHRTSGMILLPSGDRVLLQRGDLETVIVGKVKQGPDAFKAARDSLMSIGQSMVFGSAWDLNGDGLMAVGEVWAFLEQTHLVTDLGRAVWEEWLQAMYDGVWGKGLNATYGGLLDGYYHPEEVGYAAVEGVAQLLRLAVGAGEVTHSFWGSDMWDADLDGRVSQGDVLRTLGPMGLLQGEGRALVQAFYSNYSAGAAAANTTTSGASAPSGRRSVRAFARCAPTSTTSGSTTSGSTGTTSGGTTSGGTTSGGTSSTSGSTSNTGGSGSSSSGGTSKPESSWDSGMDRVSRVSGAVDTVGWVAEKLGGFLGDEADEGTAALLQATSTVAEAGGVLSDCAEGAAGALRTGWLGVVGAAANCIGAAAEAYIPGPVGEVVSFVANTVSTAVDIVTAPARVVADLAWEGVKSVGSAVVDFLSGWWGHRRSLADDSSSPCAAGGSGNTSSSGLVSQLAGLFKEDENGPKTSGAAKDVAAPLFDWLLTDDSFEQATGFGGLGSGDMDFFSFALGDVSDSDYSFLDILYGNGDYTGDYSSWFSTSSLDDYFSGLFDAMFDYDYDYSLFGSPFGSDYDYGYSGDYSGDYEDDYGGWFSSGGGGGGGEGGSSGGDEEDYDYGLFSIFGHRRAQLEGGPGANNDTAATPAARSSSIKRGERAGRPGASQSTTKPAEAVAAEEEENEGKAGEARPAGRGREANGPAEARRRALNACARRLLSLPQDQVTTCLRLLHAAAARIEAAAEASTPLDPDTTAPSEAADGEADDTIAADSSAQVTDAHRDSAAAHLALAVARKCMRLEAGAAGDEAEEQSDEQQREAPSVLCSVLRSSLRARLQLQPSAEAVAPLESSTPLASDRASFAVTASKLGAAAEGLATSLGFDGSPAVVTITPVDDASSDIVQQRQRQPRPKDPVALPLRTLPHERRRQHQQRRRLAAAAASVADGARSEVQTKLAQYDKTLQEIQRVAQVGFTHRADSAPSVAAHRSASLNAFLRSHKRPPAARKAAASSHNAAAKPAAAGGDGDSEAGGTPAPEGSLAEALGWSLEQAGDVQRSSKAVRLLKPWSQHVAAAGKVRGGAAKNKASKPTGEDGGAGGGVAVGGGLQSYMTQRFWGSAAERAAGDKAAAQGRRAGKALASSTPPSPTQPGSPSPGGTSASPSLGPDVPTPAISLTDIDEESNTGDGAAGRPEDPLQALVSPFLGPSFEGSGRGLAAMTRELWAALDGATSAQQVRTFSDLAVELQAQVAQAPTVCSAADLGATLSGTQDKPGQWAAMATLRGRGGAMLLTLYRQLVQTNLVRKLRKLALQYELSTGSRSGLIGLLDAAALNMTGMAEGEHVAGMLQQVYDQIKGAELAAMPEDPPAASGSGPRLPPASPPPPAPPAAPSPPGFGSNIAVSSRKTATVYFTLTSRTHAHVFANLSQGLAASIQVPMPRQTRYYDVRMSGAAVRVLADTSDPVTVQHRSQAAASANHEFQDSKGADMLRACASALPLPSEDAHVAAAVKGPISLFYPDPVSALSGHAVSYNHPVPAAFCNVFCPAAASSMGSYVTNGSVKGASALFSPYGSWLVSYRPKAGQPGFVKYAPPSGAGANTTSFDCFSTPCTFFRAEALQFEFNITYREVTDAAFLGTESASFFGNPAGDAASSLAAGLAAASPPNADPFLPATRLADERTPLADVCAYRTASNPKRPVKALHDAYSTATAASLAARGSSGGAYASFSGAFSSEPASQINVSVVMQLTGVSLAALGSWRDGVFVPSGDLGRDMVAAVRAFLMNGPAGVGQVNLTSAKSAASTSRRRRSLLGRLLGGGSTTAATDAGPALLEPLAHVRADHWHAAPASHASGTGPNLASGAHATISSASLSRRRGLSEQAPSTSNAGGVEHEEAVVGPARFVYRRRRQLQAGSGEAVAVTFRGSGMDVITGNQAAGVLSNGNRTNAGLESALRAYGFDAKVQVMSVSTGNATVDDAPPEEGDGGLSGGAIAGIVIGCVAGVALVVVVVIIIVKKRRSSRVAGAPW</sequence>
<feature type="compositionally biased region" description="Polar residues" evidence="1">
    <location>
        <begin position="2132"/>
        <end position="2146"/>
    </location>
</feature>
<gene>
    <name evidence="4" type="ORF">HYH03_005322</name>
</gene>
<proteinExistence type="predicted"/>
<protein>
    <submittedName>
        <fullName evidence="4">Uncharacterized protein</fullName>
    </submittedName>
</protein>
<dbReference type="OrthoDB" id="549219at2759"/>
<feature type="compositionally biased region" description="Pro residues" evidence="1">
    <location>
        <begin position="656"/>
        <end position="683"/>
    </location>
</feature>
<keyword evidence="3" id="KW-0732">Signal</keyword>
<name>A0A836C258_9CHLO</name>
<evidence type="ECO:0000313" key="4">
    <source>
        <dbReference type="EMBL" id="KAG2496497.1"/>
    </source>
</evidence>
<feature type="compositionally biased region" description="Pro residues" evidence="1">
    <location>
        <begin position="2862"/>
        <end position="2880"/>
    </location>
</feature>
<dbReference type="PANTHER" id="PTHR24216">
    <property type="entry name" value="PAXILLIN-RELATED"/>
    <property type="match status" value="1"/>
</dbReference>
<feature type="region of interest" description="Disordered" evidence="1">
    <location>
        <begin position="2488"/>
        <end position="2528"/>
    </location>
</feature>
<feature type="region of interest" description="Disordered" evidence="1">
    <location>
        <begin position="2235"/>
        <end position="2256"/>
    </location>
</feature>
<feature type="signal peptide" evidence="3">
    <location>
        <begin position="1"/>
        <end position="23"/>
    </location>
</feature>
<dbReference type="EMBL" id="JAEHOE010000018">
    <property type="protein sequence ID" value="KAG2496497.1"/>
    <property type="molecule type" value="Genomic_DNA"/>
</dbReference>
<feature type="compositionally biased region" description="Gly residues" evidence="1">
    <location>
        <begin position="1740"/>
        <end position="1751"/>
    </location>
</feature>
<accession>A0A836C258</accession>
<feature type="compositionally biased region" description="Pro residues" evidence="1">
    <location>
        <begin position="2632"/>
        <end position="2641"/>
    </location>
</feature>
<keyword evidence="2" id="KW-0472">Membrane</keyword>
<reference evidence="4" key="1">
    <citation type="journal article" date="2020" name="bioRxiv">
        <title>Comparative genomics of Chlamydomonas.</title>
        <authorList>
            <person name="Craig R.J."/>
            <person name="Hasan A.R."/>
            <person name="Ness R.W."/>
            <person name="Keightley P.D."/>
        </authorList>
    </citation>
    <scope>NUCLEOTIDE SEQUENCE</scope>
    <source>
        <strain evidence="4">CCAP 11/70</strain>
    </source>
</reference>
<feature type="compositionally biased region" description="Low complexity" evidence="1">
    <location>
        <begin position="2610"/>
        <end position="2631"/>
    </location>
</feature>
<feature type="compositionally biased region" description="Low complexity" evidence="1">
    <location>
        <begin position="1725"/>
        <end position="1739"/>
    </location>
</feature>
<feature type="region of interest" description="Disordered" evidence="1">
    <location>
        <begin position="3351"/>
        <end position="3374"/>
    </location>
</feature>
<feature type="compositionally biased region" description="Low complexity" evidence="1">
    <location>
        <begin position="2564"/>
        <end position="2573"/>
    </location>
</feature>
<dbReference type="Proteomes" id="UP000612055">
    <property type="component" value="Unassembled WGS sequence"/>
</dbReference>
<feature type="region of interest" description="Disordered" evidence="1">
    <location>
        <begin position="626"/>
        <end position="688"/>
    </location>
</feature>
<feature type="transmembrane region" description="Helical" evidence="2">
    <location>
        <begin position="3472"/>
        <end position="3495"/>
    </location>
</feature>
<evidence type="ECO:0000256" key="1">
    <source>
        <dbReference type="SAM" id="MobiDB-lite"/>
    </source>
</evidence>
<feature type="region of interest" description="Disordered" evidence="1">
    <location>
        <begin position="802"/>
        <end position="856"/>
    </location>
</feature>
<evidence type="ECO:0000313" key="5">
    <source>
        <dbReference type="Proteomes" id="UP000612055"/>
    </source>
</evidence>
<feature type="region of interest" description="Disordered" evidence="1">
    <location>
        <begin position="2125"/>
        <end position="2195"/>
    </location>
</feature>
<feature type="compositionally biased region" description="Low complexity" evidence="1">
    <location>
        <begin position="2642"/>
        <end position="2654"/>
    </location>
</feature>